<evidence type="ECO:0000256" key="1">
    <source>
        <dbReference type="ARBA" id="ARBA00001849"/>
    </source>
</evidence>
<dbReference type="InterPro" id="IPR001900">
    <property type="entry name" value="RNase_II/R"/>
</dbReference>
<dbReference type="GO" id="GO:0005829">
    <property type="term" value="C:cytosol"/>
    <property type="evidence" value="ECO:0007669"/>
    <property type="project" value="TreeGrafter"/>
</dbReference>
<dbReference type="CDD" id="cd04471">
    <property type="entry name" value="S1_RNase_R"/>
    <property type="match status" value="1"/>
</dbReference>
<dbReference type="RefSeq" id="WP_044196894.1">
    <property type="nucleotide sequence ID" value="NZ_JMCB01000020.1"/>
</dbReference>
<dbReference type="SMART" id="SM00316">
    <property type="entry name" value="S1"/>
    <property type="match status" value="1"/>
</dbReference>
<evidence type="ECO:0000313" key="10">
    <source>
        <dbReference type="EMBL" id="KFE62647.1"/>
    </source>
</evidence>
<dbReference type="EC" id="3.1.13.1" evidence="3"/>
<keyword evidence="5" id="KW-0540">Nuclease</keyword>
<dbReference type="PROSITE" id="PS01175">
    <property type="entry name" value="RIBONUCLEASE_II"/>
    <property type="match status" value="1"/>
</dbReference>
<dbReference type="GO" id="GO:0008859">
    <property type="term" value="F:exoribonuclease II activity"/>
    <property type="evidence" value="ECO:0007669"/>
    <property type="project" value="UniProtKB-EC"/>
</dbReference>
<dbReference type="SUPFAM" id="SSF50249">
    <property type="entry name" value="Nucleic acid-binding proteins"/>
    <property type="match status" value="3"/>
</dbReference>
<comment type="caution">
    <text evidence="10">The sequence shown here is derived from an EMBL/GenBank/DDBJ whole genome shotgun (WGS) entry which is preliminary data.</text>
</comment>
<evidence type="ECO:0000256" key="6">
    <source>
        <dbReference type="ARBA" id="ARBA00022801"/>
    </source>
</evidence>
<dbReference type="GO" id="GO:0006402">
    <property type="term" value="P:mRNA catabolic process"/>
    <property type="evidence" value="ECO:0007669"/>
    <property type="project" value="TreeGrafter"/>
</dbReference>
<dbReference type="Pfam" id="PF00773">
    <property type="entry name" value="RNB"/>
    <property type="match status" value="1"/>
</dbReference>
<evidence type="ECO:0000259" key="9">
    <source>
        <dbReference type="PROSITE" id="PS50126"/>
    </source>
</evidence>
<dbReference type="InterPro" id="IPR012340">
    <property type="entry name" value="NA-bd_OB-fold"/>
</dbReference>
<comment type="catalytic activity">
    <reaction evidence="1">
        <text>Exonucleolytic cleavage in the 3'- to 5'-direction to yield nucleoside 5'-phosphates.</text>
        <dbReference type="EC" id="3.1.13.1"/>
    </reaction>
</comment>
<evidence type="ECO:0000313" key="11">
    <source>
        <dbReference type="Proteomes" id="UP000028725"/>
    </source>
</evidence>
<dbReference type="Pfam" id="PF08206">
    <property type="entry name" value="OB_RNB"/>
    <property type="match status" value="1"/>
</dbReference>
<dbReference type="PANTHER" id="PTHR23355:SF9">
    <property type="entry name" value="DIS3-LIKE EXONUCLEASE 2"/>
    <property type="match status" value="1"/>
</dbReference>
<dbReference type="InterPro" id="IPR004476">
    <property type="entry name" value="RNase_II/RNase_R"/>
</dbReference>
<dbReference type="Gene3D" id="2.40.50.140">
    <property type="entry name" value="Nucleic acid-binding proteins"/>
    <property type="match status" value="2"/>
</dbReference>
<protein>
    <recommendedName>
        <fullName evidence="3">exoribonuclease II</fullName>
        <ecNumber evidence="3">3.1.13.1</ecNumber>
    </recommendedName>
</protein>
<dbReference type="STRING" id="394096.DB31_3761"/>
<keyword evidence="7" id="KW-0269">Exonuclease</keyword>
<evidence type="ECO:0000256" key="3">
    <source>
        <dbReference type="ARBA" id="ARBA00012163"/>
    </source>
</evidence>
<dbReference type="InterPro" id="IPR050180">
    <property type="entry name" value="RNR_Ribonuclease"/>
</dbReference>
<evidence type="ECO:0000256" key="5">
    <source>
        <dbReference type="ARBA" id="ARBA00022722"/>
    </source>
</evidence>
<keyword evidence="4" id="KW-0963">Cytoplasm</keyword>
<dbReference type="AlphaFoldDB" id="A0A085W4N4"/>
<reference evidence="10 11" key="1">
    <citation type="submission" date="2014-04" db="EMBL/GenBank/DDBJ databases">
        <title>Genome assembly of Hyalangium minutum DSM 14724.</title>
        <authorList>
            <person name="Sharma G."/>
            <person name="Subramanian S."/>
        </authorList>
    </citation>
    <scope>NUCLEOTIDE SEQUENCE [LARGE SCALE GENOMIC DNA]</scope>
    <source>
        <strain evidence="10 11">DSM 14724</strain>
    </source>
</reference>
<dbReference type="NCBIfam" id="TIGR00358">
    <property type="entry name" value="3_prime_RNase"/>
    <property type="match status" value="1"/>
</dbReference>
<evidence type="ECO:0000256" key="8">
    <source>
        <dbReference type="ARBA" id="ARBA00022884"/>
    </source>
</evidence>
<evidence type="ECO:0000256" key="2">
    <source>
        <dbReference type="ARBA" id="ARBA00004496"/>
    </source>
</evidence>
<dbReference type="PANTHER" id="PTHR23355">
    <property type="entry name" value="RIBONUCLEASE"/>
    <property type="match status" value="1"/>
</dbReference>
<name>A0A085W4N4_9BACT</name>
<organism evidence="10 11">
    <name type="scientific">Hyalangium minutum</name>
    <dbReference type="NCBI Taxonomy" id="394096"/>
    <lineage>
        <taxon>Bacteria</taxon>
        <taxon>Pseudomonadati</taxon>
        <taxon>Myxococcota</taxon>
        <taxon>Myxococcia</taxon>
        <taxon>Myxococcales</taxon>
        <taxon>Cystobacterineae</taxon>
        <taxon>Archangiaceae</taxon>
        <taxon>Hyalangium</taxon>
    </lineage>
</organism>
<keyword evidence="6" id="KW-0378">Hydrolase</keyword>
<dbReference type="GO" id="GO:0003723">
    <property type="term" value="F:RNA binding"/>
    <property type="evidence" value="ECO:0007669"/>
    <property type="project" value="UniProtKB-KW"/>
</dbReference>
<dbReference type="Proteomes" id="UP000028725">
    <property type="component" value="Unassembled WGS sequence"/>
</dbReference>
<evidence type="ECO:0000256" key="4">
    <source>
        <dbReference type="ARBA" id="ARBA00022490"/>
    </source>
</evidence>
<evidence type="ECO:0000256" key="7">
    <source>
        <dbReference type="ARBA" id="ARBA00022839"/>
    </source>
</evidence>
<proteinExistence type="predicted"/>
<dbReference type="PATRIC" id="fig|394096.3.peg.7496"/>
<accession>A0A085W4N4</accession>
<dbReference type="SMART" id="SM00955">
    <property type="entry name" value="RNB"/>
    <property type="match status" value="1"/>
</dbReference>
<dbReference type="PROSITE" id="PS50126">
    <property type="entry name" value="S1"/>
    <property type="match status" value="1"/>
</dbReference>
<keyword evidence="11" id="KW-1185">Reference proteome</keyword>
<dbReference type="InterPro" id="IPR013223">
    <property type="entry name" value="RNase_B_OB_dom"/>
</dbReference>
<keyword evidence="8" id="KW-0694">RNA-binding</keyword>
<dbReference type="InterPro" id="IPR022966">
    <property type="entry name" value="RNase_II/R_CS"/>
</dbReference>
<comment type="subcellular location">
    <subcellularLocation>
        <location evidence="2">Cytoplasm</location>
    </subcellularLocation>
</comment>
<dbReference type="InterPro" id="IPR003029">
    <property type="entry name" value="S1_domain"/>
</dbReference>
<sequence length="638" mass="69402">MSQLTPLPSNTSASRSVTGRIDIHPRGFGFLVATPPPSGEVLSAFIPPPELSAFLAGDVVSATVSQGTDGRWAASGLSLVQRTREQVFGEVVTRKGAAYLRIDKEVANTDWPLEPGGVAVQPGDAVVARVAEGKVVPVYKLEPGADRSIERVIARHGLRRDFAPEVVEAARAAQAIPHALGARRDLREVPTVTVDAPSTRDIDDAISVLPAGADGALRLLVSIADVAEFVTEGSVLDAAARERATSVYLAGHVLPMLPEELSAHWLSLVPREERRCLTVELRIDAEGRVTAADVYESLIRSWARLNYDEVADFLDKGRVSPAMEPVKEAMPWFRAAAARLAVARAGRGGMEMAREEARFTFDAETGQVSGIENVRPTSAHKLIERFMVAANEAIGEWMLARGLPGLYRIQDEPDPQRVADLAAFAQHSGFAAGFGGRLTPLALAAFDKQISGCTAEPALRAVLRRSLGLARYTVVPSGHFGLAAKWYLHFTSPIRRYADLVVHRTLKQYLRGRRDFMHQDPAVEQLAVHINERARAASRAEQDRHRMLEARLMASHVGKTYLGRITRVKPFGLIVQLDDMLVEGVVPMDALPGGPYRPDARETSLISAEKTFSIGMPLQVKVSSTDELLGRIEFTLVS</sequence>
<dbReference type="EMBL" id="JMCB01000020">
    <property type="protein sequence ID" value="KFE62647.1"/>
    <property type="molecule type" value="Genomic_DNA"/>
</dbReference>
<gene>
    <name evidence="10" type="ORF">DB31_3761</name>
</gene>
<feature type="domain" description="S1 motif" evidence="9">
    <location>
        <begin position="558"/>
        <end position="637"/>
    </location>
</feature>
<dbReference type="OrthoDB" id="9764149at2"/>